<dbReference type="PANTHER" id="PTHR48106">
    <property type="entry name" value="QUINONE OXIDOREDUCTASE PIG3-RELATED"/>
    <property type="match status" value="1"/>
</dbReference>
<dbReference type="SUPFAM" id="SSF51735">
    <property type="entry name" value="NAD(P)-binding Rossmann-fold domains"/>
    <property type="match status" value="1"/>
</dbReference>
<accession>A0A7X0VVF3</accession>
<keyword evidence="2" id="KW-0560">Oxidoreductase</keyword>
<evidence type="ECO:0000256" key="1">
    <source>
        <dbReference type="ARBA" id="ARBA00022857"/>
    </source>
</evidence>
<dbReference type="GO" id="GO:0016651">
    <property type="term" value="F:oxidoreductase activity, acting on NAD(P)H"/>
    <property type="evidence" value="ECO:0007669"/>
    <property type="project" value="TreeGrafter"/>
</dbReference>
<organism evidence="4 5">
    <name type="scientific">Cohnella zeiphila</name>
    <dbReference type="NCBI Taxonomy" id="2761120"/>
    <lineage>
        <taxon>Bacteria</taxon>
        <taxon>Bacillati</taxon>
        <taxon>Bacillota</taxon>
        <taxon>Bacilli</taxon>
        <taxon>Bacillales</taxon>
        <taxon>Paenibacillaceae</taxon>
        <taxon>Cohnella</taxon>
    </lineage>
</organism>
<dbReference type="Pfam" id="PF13602">
    <property type="entry name" value="ADH_zinc_N_2"/>
    <property type="match status" value="1"/>
</dbReference>
<dbReference type="PANTHER" id="PTHR48106:SF18">
    <property type="entry name" value="QUINONE OXIDOREDUCTASE PIG3"/>
    <property type="match status" value="1"/>
</dbReference>
<evidence type="ECO:0000256" key="2">
    <source>
        <dbReference type="ARBA" id="ARBA00023002"/>
    </source>
</evidence>
<dbReference type="SUPFAM" id="SSF50129">
    <property type="entry name" value="GroES-like"/>
    <property type="match status" value="1"/>
</dbReference>
<evidence type="ECO:0000313" key="5">
    <source>
        <dbReference type="Proteomes" id="UP000564644"/>
    </source>
</evidence>
<name>A0A7X0VVF3_9BACL</name>
<evidence type="ECO:0000313" key="4">
    <source>
        <dbReference type="EMBL" id="MBB6731350.1"/>
    </source>
</evidence>
<dbReference type="InterPro" id="IPR036291">
    <property type="entry name" value="NAD(P)-bd_dom_sf"/>
</dbReference>
<dbReference type="InterPro" id="IPR013154">
    <property type="entry name" value="ADH-like_N"/>
</dbReference>
<sequence>MKAIGFNSFGSPDVLTWMEFETPQAGPGEVRVRVKAAGVQPADCAVRSGWRLPGMTVELPHITGNEFAGVVDQVGEGVNAFAVGAEVLGFRFQRCYAEYVIAPADQIVTKPRGMSWAVAGGLSASGQTALTALDELRIGRGDTVLINGAAGGVGTVAVQLAAYRGATVIGTAGEANREYLRELGAIPVAYGEGLAERVRAFAPGGVSAAFDAAGAGALRAMAELVDDKERIGTIVDYKLAEELGVRAIRGTRSAAKLAELTKLYAAGELRIHIRHTLPLEAAAEAHREIETGHGRGKIVLTVGPDQDE</sequence>
<dbReference type="GO" id="GO:0070402">
    <property type="term" value="F:NADPH binding"/>
    <property type="evidence" value="ECO:0007669"/>
    <property type="project" value="TreeGrafter"/>
</dbReference>
<dbReference type="EMBL" id="JACJVO010000011">
    <property type="protein sequence ID" value="MBB6731350.1"/>
    <property type="molecule type" value="Genomic_DNA"/>
</dbReference>
<dbReference type="CDD" id="cd05289">
    <property type="entry name" value="MDR_like_2"/>
    <property type="match status" value="1"/>
</dbReference>
<dbReference type="InterPro" id="IPR020843">
    <property type="entry name" value="ER"/>
</dbReference>
<comment type="caution">
    <text evidence="4">The sequence shown here is derived from an EMBL/GenBank/DDBJ whole genome shotgun (WGS) entry which is preliminary data.</text>
</comment>
<proteinExistence type="predicted"/>
<gene>
    <name evidence="4" type="ORF">H7C18_10575</name>
</gene>
<dbReference type="AlphaFoldDB" id="A0A7X0VVF3"/>
<dbReference type="Proteomes" id="UP000564644">
    <property type="component" value="Unassembled WGS sequence"/>
</dbReference>
<dbReference type="InterPro" id="IPR011032">
    <property type="entry name" value="GroES-like_sf"/>
</dbReference>
<keyword evidence="5" id="KW-1185">Reference proteome</keyword>
<evidence type="ECO:0000259" key="3">
    <source>
        <dbReference type="SMART" id="SM00829"/>
    </source>
</evidence>
<dbReference type="Pfam" id="PF08240">
    <property type="entry name" value="ADH_N"/>
    <property type="match status" value="1"/>
</dbReference>
<keyword evidence="1" id="KW-0521">NADP</keyword>
<dbReference type="Gene3D" id="3.90.180.10">
    <property type="entry name" value="Medium-chain alcohol dehydrogenases, catalytic domain"/>
    <property type="match status" value="1"/>
</dbReference>
<protein>
    <submittedName>
        <fullName evidence="4">NADP-dependent oxidoreductase</fullName>
    </submittedName>
</protein>
<dbReference type="Gene3D" id="3.40.50.720">
    <property type="entry name" value="NAD(P)-binding Rossmann-like Domain"/>
    <property type="match status" value="1"/>
</dbReference>
<dbReference type="SMART" id="SM00829">
    <property type="entry name" value="PKS_ER"/>
    <property type="match status" value="1"/>
</dbReference>
<feature type="domain" description="Enoyl reductase (ER)" evidence="3">
    <location>
        <begin position="10"/>
        <end position="300"/>
    </location>
</feature>
<reference evidence="4 5" key="1">
    <citation type="submission" date="2020-08" db="EMBL/GenBank/DDBJ databases">
        <title>Cohnella phylogeny.</title>
        <authorList>
            <person name="Dunlap C."/>
        </authorList>
    </citation>
    <scope>NUCLEOTIDE SEQUENCE [LARGE SCALE GENOMIC DNA]</scope>
    <source>
        <strain evidence="4 5">CBP 2801</strain>
    </source>
</reference>
<dbReference type="RefSeq" id="WP_185129022.1">
    <property type="nucleotide sequence ID" value="NZ_JACJVO010000011.1"/>
</dbReference>